<dbReference type="Pfam" id="PF01821">
    <property type="entry name" value="ANATO"/>
    <property type="match status" value="1"/>
</dbReference>
<dbReference type="Gene3D" id="1.20.91.20">
    <property type="entry name" value="Anaphylotoxins (complement system)"/>
    <property type="match status" value="1"/>
</dbReference>
<keyword evidence="8" id="KW-1185">Reference proteome</keyword>
<name>A0A5A9PIZ3_9TELE</name>
<dbReference type="SUPFAM" id="SSF50242">
    <property type="entry name" value="TIMP-like"/>
    <property type="match status" value="1"/>
</dbReference>
<organism evidence="7 8">
    <name type="scientific">Triplophysa tibetana</name>
    <dbReference type="NCBI Taxonomy" id="1572043"/>
    <lineage>
        <taxon>Eukaryota</taxon>
        <taxon>Metazoa</taxon>
        <taxon>Chordata</taxon>
        <taxon>Craniata</taxon>
        <taxon>Vertebrata</taxon>
        <taxon>Euteleostomi</taxon>
        <taxon>Actinopterygii</taxon>
        <taxon>Neopterygii</taxon>
        <taxon>Teleostei</taxon>
        <taxon>Ostariophysi</taxon>
        <taxon>Cypriniformes</taxon>
        <taxon>Nemacheilidae</taxon>
        <taxon>Triplophysa</taxon>
    </lineage>
</organism>
<dbReference type="SMART" id="SM00104">
    <property type="entry name" value="ANATO"/>
    <property type="match status" value="1"/>
</dbReference>
<proteinExistence type="predicted"/>
<dbReference type="GO" id="GO:0004866">
    <property type="term" value="F:endopeptidase inhibitor activity"/>
    <property type="evidence" value="ECO:0007669"/>
    <property type="project" value="InterPro"/>
</dbReference>
<dbReference type="Gene3D" id="2.60.40.690">
    <property type="entry name" value="Alpha-macroglobulin, receptor-binding domain"/>
    <property type="match status" value="1"/>
</dbReference>
<dbReference type="FunFam" id="2.60.40.10:FF:000155">
    <property type="entry name" value="complement C3 isoform X1"/>
    <property type="match status" value="1"/>
</dbReference>
<reference evidence="7 8" key="1">
    <citation type="journal article" date="2019" name="Mol. Ecol. Resour.">
        <title>Chromosome-level genome assembly of Triplophysa tibetana, a fish adapted to the harsh high-altitude environment of the Tibetan Plateau.</title>
        <authorList>
            <person name="Yang X."/>
            <person name="Liu H."/>
            <person name="Ma Z."/>
            <person name="Zou Y."/>
            <person name="Zou M."/>
            <person name="Mao Y."/>
            <person name="Li X."/>
            <person name="Wang H."/>
            <person name="Chen T."/>
            <person name="Wang W."/>
            <person name="Yang R."/>
        </authorList>
    </citation>
    <scope>NUCLEOTIDE SEQUENCE [LARGE SCALE GENOMIC DNA]</scope>
    <source>
        <strain evidence="7">TTIB1903HZAU</strain>
        <tissue evidence="7">Muscle</tissue>
    </source>
</reference>
<dbReference type="InterPro" id="IPR050473">
    <property type="entry name" value="A2M/Complement_sys"/>
</dbReference>
<dbReference type="SMART" id="SM01361">
    <property type="entry name" value="A2M_recep"/>
    <property type="match status" value="1"/>
</dbReference>
<keyword evidence="3" id="KW-0882">Thioester bond</keyword>
<dbReference type="SMART" id="SM01419">
    <property type="entry name" value="Thiol-ester_cl"/>
    <property type="match status" value="1"/>
</dbReference>
<dbReference type="InterPro" id="IPR000020">
    <property type="entry name" value="Anaphylatoxin/fibulin"/>
</dbReference>
<keyword evidence="2" id="KW-0964">Secreted</keyword>
<sequence>MDGMVKNLLDYTCERRSEYIEDGEECRLAFLRCCREMIRMEENTIETELILARSDDDDEDDDESIEESFKEFATRKYFDESWLWEIKHLPTCESCEETSVSIKKNLKDSITTWVITAISLSKDNGICVATPEEAVVRTDFFIDLKLPYSAVVKEQIEIKAVIHNSITSSKKEKVFVELLPTDRICSEASNKKKHRKTIEIEPMKSYSVTFPIVPLDIGHFDIEVRAVLVTLGTVDAVKKELKVVTNGVLTTANEFTLDLDPAQHSGNQILRIQRPELKDQMPNTDAKTHIRVRGSPLDQLTEQAINGEDLGRFIQKPYGCAEQNMLRLTLPVIATHYLDKTNRWNDVGVDKRTDALEHISTDGSYWNGTDFLSKLEATGYALLTLVKIKDFAAAEPVVRWLQKHQKHMGNYGSSQTTAVVYQALAKYFEEVKPADYSDLVVTVSSTTRRSTTLRFTKGTEGLRHSDKFNADTNLTVNAIGTGKGSISVLTLYYAKPGVKNTDCNFELNVDFQKDQTHSSEGSPIRYKLTIEFRFLLTDRNADMTILDIGLMTGFEADTTKLDKLVNGVDRYIHKYEFNKELSERGSLIIYLNTVPNTRKEKIVFTINKMIDVDTPQPASVSVYEYYSTEKPCVEFYDTQREKGLLETLCHSKVCLCAEENCPKIRNQEPKDNRHKVACDGRTDYVYVAVLDSVNTANMTDIYKFHIINVIKEGSETDVQGKRRDFSAHIRCQSKLKLNHGDRYLIMGPVHTSLEQSYWYSLTARTWLENWPTGETNQVQEKALTDKMLHCG</sequence>
<evidence type="ECO:0000256" key="3">
    <source>
        <dbReference type="ARBA" id="ARBA00022966"/>
    </source>
</evidence>
<comment type="caution">
    <text evidence="7">The sequence shown here is derived from an EMBL/GenBank/DDBJ whole genome shotgun (WGS) entry which is preliminary data.</text>
</comment>
<dbReference type="InterPro" id="IPR008993">
    <property type="entry name" value="TIMP-like_OB-fold"/>
</dbReference>
<feature type="domain" description="Anaphylatoxin-like" evidence="5">
    <location>
        <begin position="1"/>
        <end position="34"/>
    </location>
</feature>
<dbReference type="Gene3D" id="2.60.40.10">
    <property type="entry name" value="Immunoglobulins"/>
    <property type="match status" value="1"/>
</dbReference>
<dbReference type="Pfam" id="PF00207">
    <property type="entry name" value="A2M"/>
    <property type="match status" value="1"/>
</dbReference>
<dbReference type="Pfam" id="PF01759">
    <property type="entry name" value="NTR"/>
    <property type="match status" value="1"/>
</dbReference>
<keyword evidence="4" id="KW-1015">Disulfide bond</keyword>
<evidence type="ECO:0000256" key="1">
    <source>
        <dbReference type="ARBA" id="ARBA00004613"/>
    </source>
</evidence>
<dbReference type="InterPro" id="IPR036595">
    <property type="entry name" value="A-macroglobulin_rcpt-bd_sf"/>
</dbReference>
<dbReference type="InterPro" id="IPR018933">
    <property type="entry name" value="Netrin_module_non-TIMP"/>
</dbReference>
<evidence type="ECO:0000313" key="7">
    <source>
        <dbReference type="EMBL" id="KAA0721788.1"/>
    </source>
</evidence>
<accession>A0A5A9PIZ3</accession>
<dbReference type="InterPro" id="IPR001599">
    <property type="entry name" value="Macroglobln_a2"/>
</dbReference>
<dbReference type="InterPro" id="IPR013783">
    <property type="entry name" value="Ig-like_fold"/>
</dbReference>
<evidence type="ECO:0000259" key="5">
    <source>
        <dbReference type="PROSITE" id="PS01178"/>
    </source>
</evidence>
<dbReference type="InterPro" id="IPR011626">
    <property type="entry name" value="Alpha-macroglobulin_TED"/>
</dbReference>
<protein>
    <submittedName>
        <fullName evidence="7">Complement C3</fullName>
    </submittedName>
</protein>
<dbReference type="Gene3D" id="2.60.120.1540">
    <property type="match status" value="1"/>
</dbReference>
<dbReference type="SMART" id="SM00643">
    <property type="entry name" value="C345C"/>
    <property type="match status" value="1"/>
</dbReference>
<dbReference type="SUPFAM" id="SSF49410">
    <property type="entry name" value="Alpha-macroglobulin receptor domain"/>
    <property type="match status" value="1"/>
</dbReference>
<dbReference type="SMART" id="SM01360">
    <property type="entry name" value="A2M"/>
    <property type="match status" value="1"/>
</dbReference>
<evidence type="ECO:0000256" key="2">
    <source>
        <dbReference type="ARBA" id="ARBA00022525"/>
    </source>
</evidence>
<dbReference type="EMBL" id="SOYY01000004">
    <property type="protein sequence ID" value="KAA0721788.1"/>
    <property type="molecule type" value="Genomic_DNA"/>
</dbReference>
<dbReference type="GO" id="GO:0005615">
    <property type="term" value="C:extracellular space"/>
    <property type="evidence" value="ECO:0007669"/>
    <property type="project" value="InterPro"/>
</dbReference>
<comment type="subcellular location">
    <subcellularLocation>
        <location evidence="1">Secreted</location>
    </subcellularLocation>
</comment>
<dbReference type="Gene3D" id="1.50.10.20">
    <property type="match status" value="2"/>
</dbReference>
<dbReference type="PROSITE" id="PS00477">
    <property type="entry name" value="ALPHA_2_MACROGLOBULIN"/>
    <property type="match status" value="1"/>
</dbReference>
<dbReference type="Pfam" id="PF07678">
    <property type="entry name" value="TED_complement"/>
    <property type="match status" value="2"/>
</dbReference>
<dbReference type="CDD" id="cd00017">
    <property type="entry name" value="ANATO"/>
    <property type="match status" value="1"/>
</dbReference>
<dbReference type="Pfam" id="PF07677">
    <property type="entry name" value="A2M_recep"/>
    <property type="match status" value="1"/>
</dbReference>
<dbReference type="Proteomes" id="UP000324632">
    <property type="component" value="Chromosome 4"/>
</dbReference>
<dbReference type="SUPFAM" id="SSF47686">
    <property type="entry name" value="Anaphylotoxins (complement system)"/>
    <property type="match status" value="1"/>
</dbReference>
<gene>
    <name evidence="7" type="ORF">E1301_Tti020235</name>
</gene>
<dbReference type="InterPro" id="IPR009048">
    <property type="entry name" value="A-macroglobulin_rcpt-bd"/>
</dbReference>
<dbReference type="InterPro" id="IPR047565">
    <property type="entry name" value="Alpha-macroglob_thiol-ester_cl"/>
</dbReference>
<evidence type="ECO:0000259" key="6">
    <source>
        <dbReference type="PROSITE" id="PS50189"/>
    </source>
</evidence>
<dbReference type="PROSITE" id="PS01178">
    <property type="entry name" value="ANAPHYLATOXIN_2"/>
    <property type="match status" value="1"/>
</dbReference>
<dbReference type="PANTHER" id="PTHR11412">
    <property type="entry name" value="MACROGLOBULIN / COMPLEMENT"/>
    <property type="match status" value="1"/>
</dbReference>
<dbReference type="InterPro" id="IPR019742">
    <property type="entry name" value="MacrogloblnA2_CS"/>
</dbReference>
<dbReference type="AlphaFoldDB" id="A0A5A9PIZ3"/>
<dbReference type="InterPro" id="IPR018081">
    <property type="entry name" value="Anaphylatoxin_comp_syst"/>
</dbReference>
<dbReference type="SUPFAM" id="SSF48239">
    <property type="entry name" value="Terpenoid cyclases/Protein prenyltransferases"/>
    <property type="match status" value="2"/>
</dbReference>
<dbReference type="PROSITE" id="PS50189">
    <property type="entry name" value="NTR"/>
    <property type="match status" value="1"/>
</dbReference>
<evidence type="ECO:0000313" key="8">
    <source>
        <dbReference type="Proteomes" id="UP000324632"/>
    </source>
</evidence>
<feature type="domain" description="NTR" evidence="6">
    <location>
        <begin position="661"/>
        <end position="790"/>
    </location>
</feature>
<evidence type="ECO:0000256" key="4">
    <source>
        <dbReference type="ARBA" id="ARBA00023157"/>
    </source>
</evidence>
<dbReference type="InterPro" id="IPR001134">
    <property type="entry name" value="Netrin_domain"/>
</dbReference>
<dbReference type="Gene3D" id="2.40.50.120">
    <property type="match status" value="1"/>
</dbReference>
<dbReference type="InterPro" id="IPR008930">
    <property type="entry name" value="Terpenoid_cyclase/PrenylTrfase"/>
</dbReference>
<dbReference type="Gene3D" id="2.20.130.20">
    <property type="match status" value="1"/>
</dbReference>
<dbReference type="PANTHER" id="PTHR11412:SF81">
    <property type="entry name" value="COMPLEMENT C3"/>
    <property type="match status" value="1"/>
</dbReference>